<dbReference type="Pfam" id="PF01361">
    <property type="entry name" value="Tautomerase"/>
    <property type="match status" value="1"/>
</dbReference>
<dbReference type="SUPFAM" id="SSF55331">
    <property type="entry name" value="Tautomerase/MIF"/>
    <property type="match status" value="1"/>
</dbReference>
<dbReference type="EMBL" id="PTIX01000013">
    <property type="protein sequence ID" value="PPK65647.1"/>
    <property type="molecule type" value="Genomic_DNA"/>
</dbReference>
<dbReference type="RefSeq" id="WP_104481067.1">
    <property type="nucleotide sequence ID" value="NZ_CP154825.1"/>
</dbReference>
<dbReference type="GO" id="GO:0005737">
    <property type="term" value="C:cytoplasm"/>
    <property type="evidence" value="ECO:0007669"/>
    <property type="project" value="InterPro"/>
</dbReference>
<accession>A0A2S6GKA1</accession>
<dbReference type="GO" id="GO:0016862">
    <property type="term" value="F:intramolecular oxidoreductase activity, interconverting keto- and enol-groups"/>
    <property type="evidence" value="ECO:0007669"/>
    <property type="project" value="InterPro"/>
</dbReference>
<evidence type="ECO:0000313" key="5">
    <source>
        <dbReference type="Proteomes" id="UP000239203"/>
    </source>
</evidence>
<dbReference type="OrthoDB" id="3395834at2"/>
<evidence type="ECO:0000313" key="4">
    <source>
        <dbReference type="EMBL" id="PPK65647.1"/>
    </source>
</evidence>
<proteinExistence type="predicted"/>
<dbReference type="InterPro" id="IPR014347">
    <property type="entry name" value="Tautomerase/MIF_sf"/>
</dbReference>
<dbReference type="Proteomes" id="UP000239203">
    <property type="component" value="Unassembled WGS sequence"/>
</dbReference>
<dbReference type="AlphaFoldDB" id="A0A2S6GKA1"/>
<keyword evidence="5" id="KW-1185">Reference proteome</keyword>
<feature type="domain" description="4-oxalocrotonate tautomerase-like" evidence="3">
    <location>
        <begin position="2"/>
        <end position="52"/>
    </location>
</feature>
<dbReference type="PIRSF" id="PIRSF037799">
    <property type="entry name" value="Tautomer_YdcE_prd"/>
    <property type="match status" value="1"/>
</dbReference>
<keyword evidence="1" id="KW-0413">Isomerase</keyword>
<evidence type="ECO:0000256" key="2">
    <source>
        <dbReference type="PIRSR" id="PIRSR037799-1"/>
    </source>
</evidence>
<evidence type="ECO:0000259" key="3">
    <source>
        <dbReference type="Pfam" id="PF01361"/>
    </source>
</evidence>
<reference evidence="4 5" key="1">
    <citation type="submission" date="2018-02" db="EMBL/GenBank/DDBJ databases">
        <title>Genomic Encyclopedia of Archaeal and Bacterial Type Strains, Phase II (KMG-II): from individual species to whole genera.</title>
        <authorList>
            <person name="Goeker M."/>
        </authorList>
    </citation>
    <scope>NUCLEOTIDE SEQUENCE [LARGE SCALE GENOMIC DNA]</scope>
    <source>
        <strain evidence="4 5">YU 961-1</strain>
    </source>
</reference>
<sequence>MPHVNVKHFPAELTEAQTERLSTALTAVIMEAFGCQEKAVSIALEPVGPEVWTERVYGPEITDRAELLIRKPGY</sequence>
<organism evidence="4 5">
    <name type="scientific">Actinokineospora auranticolor</name>
    <dbReference type="NCBI Taxonomy" id="155976"/>
    <lineage>
        <taxon>Bacteria</taxon>
        <taxon>Bacillati</taxon>
        <taxon>Actinomycetota</taxon>
        <taxon>Actinomycetes</taxon>
        <taxon>Pseudonocardiales</taxon>
        <taxon>Pseudonocardiaceae</taxon>
        <taxon>Actinokineospora</taxon>
    </lineage>
</organism>
<dbReference type="NCBIfam" id="NF002324">
    <property type="entry name" value="PRK01271.1"/>
    <property type="match status" value="1"/>
</dbReference>
<evidence type="ECO:0000256" key="1">
    <source>
        <dbReference type="ARBA" id="ARBA00023235"/>
    </source>
</evidence>
<feature type="active site" description="Proton acceptor; via imino nitrogen" evidence="2">
    <location>
        <position position="2"/>
    </location>
</feature>
<protein>
    <submittedName>
        <fullName evidence="4">4-oxalocrotonate tautomerase</fullName>
    </submittedName>
</protein>
<comment type="caution">
    <text evidence="4">The sequence shown here is derived from an EMBL/GenBank/DDBJ whole genome shotgun (WGS) entry which is preliminary data.</text>
</comment>
<gene>
    <name evidence="4" type="ORF">CLV40_113131</name>
</gene>
<name>A0A2S6GKA1_9PSEU</name>
<dbReference type="InterPro" id="IPR017284">
    <property type="entry name" value="Tautomerase_PptA"/>
</dbReference>
<dbReference type="Gene3D" id="3.30.429.10">
    <property type="entry name" value="Macrophage Migration Inhibitory Factor"/>
    <property type="match status" value="1"/>
</dbReference>
<dbReference type="InterPro" id="IPR004370">
    <property type="entry name" value="4-OT-like_dom"/>
</dbReference>